<dbReference type="Proteomes" id="UP001243717">
    <property type="component" value="Unassembled WGS sequence"/>
</dbReference>
<protein>
    <submittedName>
        <fullName evidence="1">VCBS repeat-containing protein</fullName>
    </submittedName>
</protein>
<evidence type="ECO:0000313" key="2">
    <source>
        <dbReference type="Proteomes" id="UP001243717"/>
    </source>
</evidence>
<accession>A0ABU1AHW6</accession>
<dbReference type="SUPFAM" id="SSF69318">
    <property type="entry name" value="Integrin alpha N-terminal domain"/>
    <property type="match status" value="2"/>
</dbReference>
<dbReference type="EMBL" id="JARXIC010000006">
    <property type="protein sequence ID" value="MDQ8193773.1"/>
    <property type="molecule type" value="Genomic_DNA"/>
</dbReference>
<dbReference type="InterPro" id="IPR028994">
    <property type="entry name" value="Integrin_alpha_N"/>
</dbReference>
<dbReference type="SUPFAM" id="SSF49899">
    <property type="entry name" value="Concanavalin A-like lectins/glucanases"/>
    <property type="match status" value="1"/>
</dbReference>
<dbReference type="InterPro" id="IPR013320">
    <property type="entry name" value="ConA-like_dom_sf"/>
</dbReference>
<keyword evidence="2" id="KW-1185">Reference proteome</keyword>
<organism evidence="1 2">
    <name type="scientific">Thalassobacterium sedimentorum</name>
    <dbReference type="NCBI Taxonomy" id="3041258"/>
    <lineage>
        <taxon>Bacteria</taxon>
        <taxon>Pseudomonadati</taxon>
        <taxon>Verrucomicrobiota</taxon>
        <taxon>Opitutia</taxon>
        <taxon>Puniceicoccales</taxon>
        <taxon>Coraliomargaritaceae</taxon>
        <taxon>Thalassobacterium</taxon>
    </lineage>
</organism>
<sequence>MTISRLLCLITTIFLASNLVAEVIFYSDFNDGFTASIARGNATPVIHDDLKQSDAQALRVRPNHFLRYDAKDNIEPSEGTLHLRFKPNFNGTETAPNYSQKAQHLFGTRLRSGPWINAYIDLSKDDTPAVVFAIAANTSGAKKLRLPFILEENRWYTLILRWKHDGKVSLQLDQAIQSEPADGMVPTVPSSFLGDLFVGTNTKQILRGPYGDIGHFDGWVDDLIIDNQVDADVTTVIPPTKVVSHPLPQQPWQLETHNRRLRFQLQDLGSQKGTSPIKAKITLNDEWLTLSSAQKRAAIRSFRLINLETPETHHPFRIDDSFYWTNTGTLRWSHSANASANYALYYDLNAADWESSPKSIPMIGNGDRLMLGKKDEIHLLSGTLRGHLQAWDADGDGDLDLWFQYGDLRETNDEFRSGHYYYENLGPEKPNIYAAPQLIIRHYPPYVELKRTNRAMLGDLNRNGAPDLLLINSTGAQWSEFEMQAGRPVITAHHQIHLSKELRSKEPHLIDWDHDGNLELVLGNEVYRFEMQNDKQLILNPTPIAILEHQSESILAFVDWENDGDWDIISEVKREVKEMPYRNGRGGNIQRLTIPTVEINDGSNNFAPPVEVKLYDGHEIDIPGVFFAPTFVDYDNDGDLDMLWSNDRAMIGYNENISFDSLQTPLWRPTTFLQQEERSYLDPGALAVPVFTDWDDDGDLDLIIGAAHEHIEYFENVGSQAEPIWLESERMMADNAIISLRAGPYGSHQGPQENDWAYTQPKVVDWNGDGLKDLIVSGIDGRHRYFKNIGQKGRPKLTRWEFLEVDWGDKTPQFPDWLNYDLEGHELVTAHRSQPEIIDWDGDGQLDYITLDHTNHLALYRGQVSHAGTLRVLPGEQIFKIDAPYRHIVYLAQASPEENYFKSKLNFFYFGRTSTSLVDWDGDGDHDLIWNNLNSRLLENVSDDTHPEFRDRGNLLQEHLEAHNNTHDVLDWDGDGKLDLFITTETGATHYFNRKYIDQQVPQVQASKVEVKTK</sequence>
<dbReference type="Gene3D" id="2.130.10.130">
    <property type="entry name" value="Integrin alpha, N-terminal"/>
    <property type="match status" value="1"/>
</dbReference>
<name>A0ABU1AHW6_9BACT</name>
<reference evidence="1 2" key="1">
    <citation type="submission" date="2023-04" db="EMBL/GenBank/DDBJ databases">
        <title>A novel bacteria isolated from coastal sediment.</title>
        <authorList>
            <person name="Liu X.-J."/>
            <person name="Du Z.-J."/>
        </authorList>
    </citation>
    <scope>NUCLEOTIDE SEQUENCE [LARGE SCALE GENOMIC DNA]</scope>
    <source>
        <strain evidence="1 2">SDUM461004</strain>
    </source>
</reference>
<dbReference type="PANTHER" id="PTHR44103">
    <property type="entry name" value="PROPROTEIN CONVERTASE P"/>
    <property type="match status" value="1"/>
</dbReference>
<proteinExistence type="predicted"/>
<comment type="caution">
    <text evidence="1">The sequence shown here is derived from an EMBL/GenBank/DDBJ whole genome shotgun (WGS) entry which is preliminary data.</text>
</comment>
<gene>
    <name evidence="1" type="ORF">QEH59_05025</name>
</gene>
<evidence type="ECO:0000313" key="1">
    <source>
        <dbReference type="EMBL" id="MDQ8193773.1"/>
    </source>
</evidence>
<dbReference type="RefSeq" id="WP_308984260.1">
    <property type="nucleotide sequence ID" value="NZ_JARXIC010000006.1"/>
</dbReference>
<dbReference type="PANTHER" id="PTHR44103:SF1">
    <property type="entry name" value="PROPROTEIN CONVERTASE P"/>
    <property type="match status" value="1"/>
</dbReference>